<evidence type="ECO:0000256" key="10">
    <source>
        <dbReference type="SAM" id="MobiDB-lite"/>
    </source>
</evidence>
<dbReference type="InterPro" id="IPR018490">
    <property type="entry name" value="cNMP-bd_dom_sf"/>
</dbReference>
<dbReference type="GO" id="GO:0030553">
    <property type="term" value="F:cGMP binding"/>
    <property type="evidence" value="ECO:0007669"/>
    <property type="project" value="TreeGrafter"/>
</dbReference>
<feature type="region of interest" description="Disordered" evidence="10">
    <location>
        <begin position="196"/>
        <end position="252"/>
    </location>
</feature>
<comment type="caution">
    <text evidence="12">The sequence shown here is derived from an EMBL/GenBank/DDBJ whole genome shotgun (WGS) entry which is preliminary data.</text>
</comment>
<reference evidence="12 13" key="1">
    <citation type="journal article" date="2022" name="Nat. Ecol. Evol.">
        <title>A masculinizing supergene underlies an exaggerated male reproductive morph in a spider.</title>
        <authorList>
            <person name="Hendrickx F."/>
            <person name="De Corte Z."/>
            <person name="Sonet G."/>
            <person name="Van Belleghem S.M."/>
            <person name="Kostlbacher S."/>
            <person name="Vangestel C."/>
        </authorList>
    </citation>
    <scope>NUCLEOTIDE SEQUENCE [LARGE SCALE GENOMIC DNA]</scope>
    <source>
        <strain evidence="12">W744_W776</strain>
    </source>
</reference>
<dbReference type="Pfam" id="PF00027">
    <property type="entry name" value="cNMP_binding"/>
    <property type="match status" value="1"/>
</dbReference>
<gene>
    <name evidence="12" type="ORF">JTE90_024870</name>
</gene>
<dbReference type="PROSITE" id="PS50042">
    <property type="entry name" value="CNMP_BINDING_3"/>
    <property type="match status" value="1"/>
</dbReference>
<dbReference type="InterPro" id="IPR018488">
    <property type="entry name" value="cNMP-bd_CS"/>
</dbReference>
<evidence type="ECO:0000256" key="6">
    <source>
        <dbReference type="ARBA" id="ARBA00023136"/>
    </source>
</evidence>
<accession>A0AAV6V1T9</accession>
<keyword evidence="9" id="KW-0175">Coiled coil</keyword>
<keyword evidence="2" id="KW-0813">Transport</keyword>
<dbReference type="EMBL" id="JAFNEN010000175">
    <property type="protein sequence ID" value="KAG8190737.1"/>
    <property type="molecule type" value="Genomic_DNA"/>
</dbReference>
<dbReference type="GO" id="GO:0005222">
    <property type="term" value="F:intracellularly cAMP-activated cation channel activity"/>
    <property type="evidence" value="ECO:0007669"/>
    <property type="project" value="TreeGrafter"/>
</dbReference>
<dbReference type="SUPFAM" id="SSF51206">
    <property type="entry name" value="cAMP-binding domain-like"/>
    <property type="match status" value="1"/>
</dbReference>
<evidence type="ECO:0000256" key="4">
    <source>
        <dbReference type="ARBA" id="ARBA00022989"/>
    </source>
</evidence>
<evidence type="ECO:0000256" key="7">
    <source>
        <dbReference type="ARBA" id="ARBA00023286"/>
    </source>
</evidence>
<evidence type="ECO:0000256" key="2">
    <source>
        <dbReference type="ARBA" id="ARBA00022448"/>
    </source>
</evidence>
<keyword evidence="6" id="KW-0472">Membrane</keyword>
<protein>
    <recommendedName>
        <fullName evidence="11">Cyclic nucleotide-binding domain-containing protein</fullName>
    </recommendedName>
</protein>
<feature type="coiled-coil region" evidence="9">
    <location>
        <begin position="316"/>
        <end position="343"/>
    </location>
</feature>
<dbReference type="AlphaFoldDB" id="A0AAV6V1T9"/>
<keyword evidence="7" id="KW-1071">Ligand-gated ion channel</keyword>
<dbReference type="InterPro" id="IPR014710">
    <property type="entry name" value="RmlC-like_jellyroll"/>
</dbReference>
<feature type="compositionally biased region" description="Basic and acidic residues" evidence="10">
    <location>
        <begin position="389"/>
        <end position="398"/>
    </location>
</feature>
<dbReference type="FunFam" id="2.60.120.10:FF:000002">
    <property type="entry name" value="Cyclic nucleotide gated channel alpha 1a"/>
    <property type="match status" value="1"/>
</dbReference>
<dbReference type="GO" id="GO:0017071">
    <property type="term" value="C:intracellular cyclic nucleotide activated cation channel complex"/>
    <property type="evidence" value="ECO:0007669"/>
    <property type="project" value="TreeGrafter"/>
</dbReference>
<evidence type="ECO:0000256" key="9">
    <source>
        <dbReference type="SAM" id="Coils"/>
    </source>
</evidence>
<organism evidence="12 13">
    <name type="scientific">Oedothorax gibbosus</name>
    <dbReference type="NCBI Taxonomy" id="931172"/>
    <lineage>
        <taxon>Eukaryota</taxon>
        <taxon>Metazoa</taxon>
        <taxon>Ecdysozoa</taxon>
        <taxon>Arthropoda</taxon>
        <taxon>Chelicerata</taxon>
        <taxon>Arachnida</taxon>
        <taxon>Araneae</taxon>
        <taxon>Araneomorphae</taxon>
        <taxon>Entelegynae</taxon>
        <taxon>Araneoidea</taxon>
        <taxon>Linyphiidae</taxon>
        <taxon>Erigoninae</taxon>
        <taxon>Oedothorax</taxon>
    </lineage>
</organism>
<dbReference type="GO" id="GO:0005886">
    <property type="term" value="C:plasma membrane"/>
    <property type="evidence" value="ECO:0007669"/>
    <property type="project" value="TreeGrafter"/>
</dbReference>
<keyword evidence="5" id="KW-0406">Ion transport</keyword>
<evidence type="ECO:0000313" key="12">
    <source>
        <dbReference type="EMBL" id="KAG8190737.1"/>
    </source>
</evidence>
<evidence type="ECO:0000259" key="11">
    <source>
        <dbReference type="PROSITE" id="PS50042"/>
    </source>
</evidence>
<evidence type="ECO:0000256" key="1">
    <source>
        <dbReference type="ARBA" id="ARBA00004141"/>
    </source>
</evidence>
<dbReference type="PROSITE" id="PS00889">
    <property type="entry name" value="CNMP_BINDING_2"/>
    <property type="match status" value="1"/>
</dbReference>
<dbReference type="PANTHER" id="PTHR45638:SF4">
    <property type="entry name" value="CYCLIC NUCLEOTIDE-BINDING DOMAIN-CONTAINING PROTEIN"/>
    <property type="match status" value="1"/>
</dbReference>
<evidence type="ECO:0000256" key="3">
    <source>
        <dbReference type="ARBA" id="ARBA00022692"/>
    </source>
</evidence>
<dbReference type="GO" id="GO:0044877">
    <property type="term" value="F:protein-containing complex binding"/>
    <property type="evidence" value="ECO:0007669"/>
    <property type="project" value="TreeGrafter"/>
</dbReference>
<dbReference type="InterPro" id="IPR000595">
    <property type="entry name" value="cNMP-bd_dom"/>
</dbReference>
<name>A0AAV6V1T9_9ARAC</name>
<dbReference type="Proteomes" id="UP000827092">
    <property type="component" value="Unassembled WGS sequence"/>
</dbReference>
<evidence type="ECO:0000313" key="13">
    <source>
        <dbReference type="Proteomes" id="UP000827092"/>
    </source>
</evidence>
<dbReference type="InterPro" id="IPR050866">
    <property type="entry name" value="CNG_cation_channel"/>
</dbReference>
<dbReference type="CDD" id="cd00038">
    <property type="entry name" value="CAP_ED"/>
    <property type="match status" value="1"/>
</dbReference>
<dbReference type="PANTHER" id="PTHR45638">
    <property type="entry name" value="CYCLIC NUCLEOTIDE-GATED CATION CHANNEL SUBUNIT A"/>
    <property type="match status" value="1"/>
</dbReference>
<dbReference type="Gene3D" id="2.60.120.10">
    <property type="entry name" value="Jelly Rolls"/>
    <property type="match status" value="1"/>
</dbReference>
<proteinExistence type="predicted"/>
<evidence type="ECO:0000256" key="8">
    <source>
        <dbReference type="ARBA" id="ARBA00023303"/>
    </source>
</evidence>
<keyword evidence="3" id="KW-0812">Transmembrane</keyword>
<feature type="domain" description="Cyclic nucleotide-binding" evidence="11">
    <location>
        <begin position="19"/>
        <end position="123"/>
    </location>
</feature>
<keyword evidence="13" id="KW-1185">Reference proteome</keyword>
<comment type="subcellular location">
    <subcellularLocation>
        <location evidence="1">Membrane</location>
        <topology evidence="1">Multi-pass membrane protein</topology>
    </subcellularLocation>
</comment>
<dbReference type="SMART" id="SM00100">
    <property type="entry name" value="cNMP"/>
    <property type="match status" value="1"/>
</dbReference>
<sequence length="398" mass="44006">MLLAIAINVHLDTLKRVDIFHKTESGLLCELVLRLRHVLFSPGDYICRKGEVGKEMYIVNCGRLQVVAEDGRSVLATLRAGSYFGEISILNMGSAGNRRTASVRSLGYSDLFCLCKKDMWEVLKDYPAARVRLEAIAVKRLHKYKKEPLRKIAMGRCRSTPGLVESVGKIRIEDMVVGMTTSSAFPTAAIFDDHTINDNPSSSLNERRSTDSSNNTQYGDLAGGIPLEPLNPHSDNNNRVPRRFSTGPLVGTNGLNHRLPPPGKAAAADIKQTSSFLSLHSGSTITRPVSPYQNDAILLDNNQTNLFPFTRRSETQESLLEEIRKLRTKVLDLEAENASMSLKLSQSKWEMQNRITDLELQMCNNPLAMVGAPIVVPRPTSSGSGSGEDLERNRESII</sequence>
<dbReference type="PROSITE" id="PS00888">
    <property type="entry name" value="CNMP_BINDING_1"/>
    <property type="match status" value="1"/>
</dbReference>
<evidence type="ECO:0000256" key="5">
    <source>
        <dbReference type="ARBA" id="ARBA00023065"/>
    </source>
</evidence>
<keyword evidence="4" id="KW-1133">Transmembrane helix</keyword>
<keyword evidence="8" id="KW-0407">Ion channel</keyword>
<feature type="region of interest" description="Disordered" evidence="10">
    <location>
        <begin position="376"/>
        <end position="398"/>
    </location>
</feature>
<dbReference type="GO" id="GO:0005223">
    <property type="term" value="F:intracellularly cGMP-activated cation channel activity"/>
    <property type="evidence" value="ECO:0007669"/>
    <property type="project" value="TreeGrafter"/>
</dbReference>